<dbReference type="RefSeq" id="WP_073025929.1">
    <property type="nucleotide sequence ID" value="NZ_FQZS01000011.1"/>
</dbReference>
<sequence length="212" mass="24910">MVQIDDAGSGSLIGGTCIGALRCETGEYYYDIIPPTLYNNINFKNKSYLYYTTHIVKNALDILNVSKEEEIEICQGYMFDDARKYLKYMNYNFKCTKILDPLQSLIEKTFEEYSISLGLPRDFIIYTKYPFHLKRLLKWVYADYNNRLKFCKTGWKSWAKYSSLPTEVYYDKIYNKNYVCLKCGSKINPNSRVKVIKVCCGENIKIYVHDKC</sequence>
<protein>
    <submittedName>
        <fullName evidence="1">Uncharacterized protein</fullName>
    </submittedName>
</protein>
<dbReference type="OrthoDB" id="1738242at2"/>
<reference evidence="1 2" key="1">
    <citation type="submission" date="2016-11" db="EMBL/GenBank/DDBJ databases">
        <authorList>
            <person name="Jaros S."/>
            <person name="Januszkiewicz K."/>
            <person name="Wedrychowicz H."/>
        </authorList>
    </citation>
    <scope>NUCLEOTIDE SEQUENCE [LARGE SCALE GENOMIC DNA]</scope>
    <source>
        <strain evidence="1 2">DSM 19022</strain>
    </source>
</reference>
<dbReference type="AlphaFoldDB" id="A0A1M6F7H7"/>
<accession>A0A1M6F7H7</accession>
<organism evidence="1 2">
    <name type="scientific">Lutispora thermophila DSM 19022</name>
    <dbReference type="NCBI Taxonomy" id="1122184"/>
    <lineage>
        <taxon>Bacteria</taxon>
        <taxon>Bacillati</taxon>
        <taxon>Bacillota</taxon>
        <taxon>Clostridia</taxon>
        <taxon>Lutisporales</taxon>
        <taxon>Lutisporaceae</taxon>
        <taxon>Lutispora</taxon>
    </lineage>
</organism>
<evidence type="ECO:0000313" key="1">
    <source>
        <dbReference type="EMBL" id="SHI93630.1"/>
    </source>
</evidence>
<evidence type="ECO:0000313" key="2">
    <source>
        <dbReference type="Proteomes" id="UP000184442"/>
    </source>
</evidence>
<dbReference type="Proteomes" id="UP000184442">
    <property type="component" value="Unassembled WGS sequence"/>
</dbReference>
<name>A0A1M6F7H7_9FIRM</name>
<proteinExistence type="predicted"/>
<gene>
    <name evidence="1" type="ORF">SAMN02745176_01858</name>
</gene>
<dbReference type="EMBL" id="FQZS01000011">
    <property type="protein sequence ID" value="SHI93630.1"/>
    <property type="molecule type" value="Genomic_DNA"/>
</dbReference>
<keyword evidence="2" id="KW-1185">Reference proteome</keyword>